<evidence type="ECO:0000313" key="3">
    <source>
        <dbReference type="Proteomes" id="UP001187192"/>
    </source>
</evidence>
<reference evidence="2" key="1">
    <citation type="submission" date="2023-07" db="EMBL/GenBank/DDBJ databases">
        <title>draft genome sequence of fig (Ficus carica).</title>
        <authorList>
            <person name="Takahashi T."/>
            <person name="Nishimura K."/>
        </authorList>
    </citation>
    <scope>NUCLEOTIDE SEQUENCE</scope>
</reference>
<keyword evidence="3" id="KW-1185">Reference proteome</keyword>
<gene>
    <name evidence="2" type="ORF">TIFTF001_044637</name>
</gene>
<sequence length="125" mass="14109">MADCDYSLNSCIPCHDKDVKFLIHDMRQRCSQLVPHCNGIICVSHDNGNAFLLNPALRELKIFRKSSAREGYRVNGMGLGFDSKANDYKVVTIINDRYNLEEGANYKAELYSLSTDSSKEIKLDA</sequence>
<comment type="caution">
    <text evidence="2">The sequence shown here is derived from an EMBL/GenBank/DDBJ whole genome shotgun (WGS) entry which is preliminary data.</text>
</comment>
<evidence type="ECO:0000259" key="1">
    <source>
        <dbReference type="Pfam" id="PF07734"/>
    </source>
</evidence>
<dbReference type="InterPro" id="IPR006527">
    <property type="entry name" value="F-box-assoc_dom_typ1"/>
</dbReference>
<proteinExistence type="predicted"/>
<dbReference type="Pfam" id="PF07734">
    <property type="entry name" value="FBA_1"/>
    <property type="match status" value="1"/>
</dbReference>
<feature type="domain" description="F-box associated beta-propeller type 1" evidence="1">
    <location>
        <begin position="19"/>
        <end position="121"/>
    </location>
</feature>
<dbReference type="NCBIfam" id="TIGR01640">
    <property type="entry name" value="F_box_assoc_1"/>
    <property type="match status" value="1"/>
</dbReference>
<name>A0AA87ZRW3_FICCA</name>
<dbReference type="Proteomes" id="UP001187192">
    <property type="component" value="Unassembled WGS sequence"/>
</dbReference>
<dbReference type="AlphaFoldDB" id="A0AA87ZRW3"/>
<dbReference type="EMBL" id="BTGU01003415">
    <property type="protein sequence ID" value="GMN31948.1"/>
    <property type="molecule type" value="Genomic_DNA"/>
</dbReference>
<accession>A0AA87ZRW3</accession>
<organism evidence="2 3">
    <name type="scientific">Ficus carica</name>
    <name type="common">Common fig</name>
    <dbReference type="NCBI Taxonomy" id="3494"/>
    <lineage>
        <taxon>Eukaryota</taxon>
        <taxon>Viridiplantae</taxon>
        <taxon>Streptophyta</taxon>
        <taxon>Embryophyta</taxon>
        <taxon>Tracheophyta</taxon>
        <taxon>Spermatophyta</taxon>
        <taxon>Magnoliopsida</taxon>
        <taxon>eudicotyledons</taxon>
        <taxon>Gunneridae</taxon>
        <taxon>Pentapetalae</taxon>
        <taxon>rosids</taxon>
        <taxon>fabids</taxon>
        <taxon>Rosales</taxon>
        <taxon>Moraceae</taxon>
        <taxon>Ficeae</taxon>
        <taxon>Ficus</taxon>
    </lineage>
</organism>
<evidence type="ECO:0000313" key="2">
    <source>
        <dbReference type="EMBL" id="GMN31948.1"/>
    </source>
</evidence>
<dbReference type="InterPro" id="IPR017451">
    <property type="entry name" value="F-box-assoc_interact_dom"/>
</dbReference>
<protein>
    <recommendedName>
        <fullName evidence="1">F-box associated beta-propeller type 1 domain-containing protein</fullName>
    </recommendedName>
</protein>